<sequence length="251" mass="28665">MADKKASEPSDRSRYLSWILGVYFIVLFHIDKGWPGHIEEFISDGVFLGLAVLFFLVPFITRISIGKLFELERQMKTTKNELEATRSEVLKVLSVVSTSISANVGNTYMFGTPVSGTIATQLSLMETPQKDLTRMEYKILRTLWTHQVNRYADLGVMFTFRIHMNAMEFMEVREAATKLIRRGYIGETPEGQYVLSLQGLEYCLAHYREFPPDKWFEPAAIEEENIPCISKAIDDAKKQISNNSANSKTNE</sequence>
<protein>
    <submittedName>
        <fullName evidence="2">Uncharacterized protein</fullName>
    </submittedName>
</protein>
<keyword evidence="1" id="KW-1133">Transmembrane helix</keyword>
<feature type="transmembrane region" description="Helical" evidence="1">
    <location>
        <begin position="45"/>
        <end position="65"/>
    </location>
</feature>
<evidence type="ECO:0000313" key="3">
    <source>
        <dbReference type="Proteomes" id="UP000777784"/>
    </source>
</evidence>
<proteinExistence type="predicted"/>
<evidence type="ECO:0000313" key="2">
    <source>
        <dbReference type="EMBL" id="MBU2689746.1"/>
    </source>
</evidence>
<dbReference type="AlphaFoldDB" id="A0A948RTK5"/>
<keyword evidence="1" id="KW-0812">Transmembrane</keyword>
<organism evidence="2 3">
    <name type="scientific">Eiseniibacteriota bacterium</name>
    <dbReference type="NCBI Taxonomy" id="2212470"/>
    <lineage>
        <taxon>Bacteria</taxon>
        <taxon>Candidatus Eiseniibacteriota</taxon>
    </lineage>
</organism>
<feature type="transmembrane region" description="Helical" evidence="1">
    <location>
        <begin position="12"/>
        <end position="30"/>
    </location>
</feature>
<dbReference type="EMBL" id="JAHJDP010000018">
    <property type="protein sequence ID" value="MBU2689746.1"/>
    <property type="molecule type" value="Genomic_DNA"/>
</dbReference>
<gene>
    <name evidence="2" type="ORF">KJ970_02385</name>
</gene>
<comment type="caution">
    <text evidence="2">The sequence shown here is derived from an EMBL/GenBank/DDBJ whole genome shotgun (WGS) entry which is preliminary data.</text>
</comment>
<name>A0A948RTK5_UNCEI</name>
<evidence type="ECO:0000256" key="1">
    <source>
        <dbReference type="SAM" id="Phobius"/>
    </source>
</evidence>
<dbReference type="Proteomes" id="UP000777784">
    <property type="component" value="Unassembled WGS sequence"/>
</dbReference>
<reference evidence="2" key="1">
    <citation type="submission" date="2021-05" db="EMBL/GenBank/DDBJ databases">
        <title>Energy efficiency and biological interactions define the core microbiome of deep oligotrophic groundwater.</title>
        <authorList>
            <person name="Mehrshad M."/>
            <person name="Lopez-Fernandez M."/>
            <person name="Bell E."/>
            <person name="Bernier-Latmani R."/>
            <person name="Bertilsson S."/>
            <person name="Dopson M."/>
        </authorList>
    </citation>
    <scope>NUCLEOTIDE SEQUENCE</scope>
    <source>
        <strain evidence="2">Modern_marine.mb.64</strain>
    </source>
</reference>
<accession>A0A948RTK5</accession>
<keyword evidence="1" id="KW-0472">Membrane</keyword>